<gene>
    <name evidence="6" type="ORF">Moror_9683</name>
</gene>
<dbReference type="InterPro" id="IPR052035">
    <property type="entry name" value="ZnF_BED_domain_contain"/>
</dbReference>
<proteinExistence type="predicted"/>
<reference evidence="6 7" key="1">
    <citation type="journal article" date="2014" name="BMC Genomics">
        <title>Genome and secretome analysis of the hemibiotrophic fungal pathogen, Moniliophthora roreri, which causes frosty pod rot disease of cacao: mechanisms of the biotrophic and necrotrophic phases.</title>
        <authorList>
            <person name="Meinhardt L.W."/>
            <person name="Costa G.G.L."/>
            <person name="Thomazella D.P.T."/>
            <person name="Teixeira P.J.P.L."/>
            <person name="Carazzolle M.F."/>
            <person name="Schuster S.C."/>
            <person name="Carlson J.E."/>
            <person name="Guiltinan M.J."/>
            <person name="Mieczkowski P."/>
            <person name="Farmer A."/>
            <person name="Ramaraj T."/>
            <person name="Crozier J."/>
            <person name="Davis R.E."/>
            <person name="Shao J."/>
            <person name="Melnick R.L."/>
            <person name="Pereira G.A.G."/>
            <person name="Bailey B.A."/>
        </authorList>
    </citation>
    <scope>NUCLEOTIDE SEQUENCE [LARGE SCALE GENOMIC DNA]</scope>
    <source>
        <strain evidence="6 7">MCA 2997</strain>
    </source>
</reference>
<evidence type="ECO:0000256" key="5">
    <source>
        <dbReference type="ARBA" id="ARBA00023242"/>
    </source>
</evidence>
<evidence type="ECO:0000256" key="1">
    <source>
        <dbReference type="ARBA" id="ARBA00004123"/>
    </source>
</evidence>
<evidence type="ECO:0000256" key="4">
    <source>
        <dbReference type="ARBA" id="ARBA00022833"/>
    </source>
</evidence>
<evidence type="ECO:0000313" key="7">
    <source>
        <dbReference type="Proteomes" id="UP000017559"/>
    </source>
</evidence>
<keyword evidence="2" id="KW-0479">Metal-binding</keyword>
<dbReference type="OrthoDB" id="3259198at2759"/>
<comment type="subcellular location">
    <subcellularLocation>
        <location evidence="1">Nucleus</location>
    </subcellularLocation>
</comment>
<dbReference type="GO" id="GO:0008270">
    <property type="term" value="F:zinc ion binding"/>
    <property type="evidence" value="ECO:0007669"/>
    <property type="project" value="UniProtKB-KW"/>
</dbReference>
<dbReference type="SUPFAM" id="SSF53098">
    <property type="entry name" value="Ribonuclease H-like"/>
    <property type="match status" value="1"/>
</dbReference>
<dbReference type="PANTHER" id="PTHR46481">
    <property type="entry name" value="ZINC FINGER BED DOMAIN-CONTAINING PROTEIN 4"/>
    <property type="match status" value="1"/>
</dbReference>
<sequence length="501" mass="56764">IVLICEPFLKVENHPFQCLVTHLRPGYGKSLVKADAEKNCCVSAFEKAEKQFKTILKELVGKKAFVVDAWTSDNNLVYLAIVVCFITNDWEIAQILFDFTHLEGPHTGKNMAKLLEKHIVELGLADNITALAADNTSNNNILREELASMLIDAHRFTVYDPDNMTTHCLLHAIHLAVQAFLLEIKAAEEGDIDEDEIEVSSEWTEEMAEGVTVQDWGMTEKTDQKLLNEQDDNSVDVKAIVQKIQQISKLTHSTPQHSEEFKKTISIMNAVTDDKSRKLHLLNLILDVVTQWNSIYFIVKQTQDLCAAINELYFLKPNGKTNTQADPLSHIPTFQVTGAEDNEGQVVLCPERFMSVTAARMKGKELEGRICKGVEKEAEVLQTVEELKKGLQRLVNRLLEWEEDDRLVYYKGKLYIPADKQIDHVVSSCHKECPERVPYMFLMNSDTLPVYISRDNFMILDISPAYAVLFGFEDNTDQLQIQSLRHPNGTGIATTTQHDNI</sequence>
<evidence type="ECO:0000256" key="2">
    <source>
        <dbReference type="ARBA" id="ARBA00022723"/>
    </source>
</evidence>
<dbReference type="GO" id="GO:0005634">
    <property type="term" value="C:nucleus"/>
    <property type="evidence" value="ECO:0007669"/>
    <property type="project" value="UniProtKB-SubCell"/>
</dbReference>
<name>V2Y4V4_MONRO</name>
<dbReference type="EMBL" id="AWSO01000905">
    <property type="protein sequence ID" value="ESK86669.1"/>
    <property type="molecule type" value="Genomic_DNA"/>
</dbReference>
<organism evidence="6 7">
    <name type="scientific">Moniliophthora roreri (strain MCA 2997)</name>
    <name type="common">Cocoa frosty pod rot fungus</name>
    <name type="synonym">Crinipellis roreri</name>
    <dbReference type="NCBI Taxonomy" id="1381753"/>
    <lineage>
        <taxon>Eukaryota</taxon>
        <taxon>Fungi</taxon>
        <taxon>Dikarya</taxon>
        <taxon>Basidiomycota</taxon>
        <taxon>Agaricomycotina</taxon>
        <taxon>Agaricomycetes</taxon>
        <taxon>Agaricomycetidae</taxon>
        <taxon>Agaricales</taxon>
        <taxon>Marasmiineae</taxon>
        <taxon>Marasmiaceae</taxon>
        <taxon>Moniliophthora</taxon>
    </lineage>
</organism>
<dbReference type="KEGG" id="mrr:Moror_9683"/>
<feature type="non-terminal residue" evidence="6">
    <location>
        <position position="1"/>
    </location>
</feature>
<dbReference type="InterPro" id="IPR012337">
    <property type="entry name" value="RNaseH-like_sf"/>
</dbReference>
<keyword evidence="3" id="KW-0863">Zinc-finger</keyword>
<dbReference type="PANTHER" id="PTHR46481:SF10">
    <property type="entry name" value="ZINC FINGER BED DOMAIN-CONTAINING PROTEIN 39"/>
    <property type="match status" value="1"/>
</dbReference>
<protein>
    <submittedName>
        <fullName evidence="6">Pro-pol protein</fullName>
    </submittedName>
</protein>
<keyword evidence="7" id="KW-1185">Reference proteome</keyword>
<evidence type="ECO:0000313" key="6">
    <source>
        <dbReference type="EMBL" id="ESK86669.1"/>
    </source>
</evidence>
<keyword evidence="5" id="KW-0539">Nucleus</keyword>
<evidence type="ECO:0000256" key="3">
    <source>
        <dbReference type="ARBA" id="ARBA00022771"/>
    </source>
</evidence>
<dbReference type="Proteomes" id="UP000017559">
    <property type="component" value="Unassembled WGS sequence"/>
</dbReference>
<comment type="caution">
    <text evidence="6">The sequence shown here is derived from an EMBL/GenBank/DDBJ whole genome shotgun (WGS) entry which is preliminary data.</text>
</comment>
<dbReference type="AlphaFoldDB" id="V2Y4V4"/>
<accession>V2Y4V4</accession>
<dbReference type="HOGENOM" id="CLU_544651_0_0_1"/>
<keyword evidence="4" id="KW-0862">Zinc</keyword>